<gene>
    <name evidence="1" type="ORF">DEO72_LG2g3455</name>
</gene>
<reference evidence="1 2" key="1">
    <citation type="submission" date="2019-04" db="EMBL/GenBank/DDBJ databases">
        <title>An improved genome assembly and genetic linkage map for asparagus bean, Vigna unguiculata ssp. sesquipedialis.</title>
        <authorList>
            <person name="Xia Q."/>
            <person name="Zhang R."/>
            <person name="Dong Y."/>
        </authorList>
    </citation>
    <scope>NUCLEOTIDE SEQUENCE [LARGE SCALE GENOMIC DNA]</scope>
    <source>
        <tissue evidence="1">Leaf</tissue>
    </source>
</reference>
<organism evidence="1 2">
    <name type="scientific">Vigna unguiculata</name>
    <name type="common">Cowpea</name>
    <dbReference type="NCBI Taxonomy" id="3917"/>
    <lineage>
        <taxon>Eukaryota</taxon>
        <taxon>Viridiplantae</taxon>
        <taxon>Streptophyta</taxon>
        <taxon>Embryophyta</taxon>
        <taxon>Tracheophyta</taxon>
        <taxon>Spermatophyta</taxon>
        <taxon>Magnoliopsida</taxon>
        <taxon>eudicotyledons</taxon>
        <taxon>Gunneridae</taxon>
        <taxon>Pentapetalae</taxon>
        <taxon>rosids</taxon>
        <taxon>fabids</taxon>
        <taxon>Fabales</taxon>
        <taxon>Fabaceae</taxon>
        <taxon>Papilionoideae</taxon>
        <taxon>50 kb inversion clade</taxon>
        <taxon>NPAAA clade</taxon>
        <taxon>indigoferoid/millettioid clade</taxon>
        <taxon>Phaseoleae</taxon>
        <taxon>Vigna</taxon>
    </lineage>
</organism>
<dbReference type="EMBL" id="CP039346">
    <property type="protein sequence ID" value="QCD83112.1"/>
    <property type="molecule type" value="Genomic_DNA"/>
</dbReference>
<dbReference type="AlphaFoldDB" id="A0A4D6L3M8"/>
<sequence>MLMSPPPKEKPTFKVIIEELPQRPDLFECGIMVLKYLEHWEPNKKYNGQSMPTYSGAELQQFRQDYICDWVLDAENIHRDTVLFAIQYNTFDFPTLD</sequence>
<proteinExistence type="predicted"/>
<evidence type="ECO:0008006" key="3">
    <source>
        <dbReference type="Google" id="ProtNLM"/>
    </source>
</evidence>
<dbReference type="Proteomes" id="UP000501690">
    <property type="component" value="Linkage Group LG2"/>
</dbReference>
<accession>A0A4D6L3M8</accession>
<keyword evidence="2" id="KW-1185">Reference proteome</keyword>
<name>A0A4D6L3M8_VIGUN</name>
<evidence type="ECO:0000313" key="1">
    <source>
        <dbReference type="EMBL" id="QCD83112.1"/>
    </source>
</evidence>
<protein>
    <recommendedName>
        <fullName evidence="3">Ulp1 protease family</fullName>
    </recommendedName>
</protein>
<evidence type="ECO:0000313" key="2">
    <source>
        <dbReference type="Proteomes" id="UP000501690"/>
    </source>
</evidence>